<feature type="transmembrane region" description="Helical" evidence="5">
    <location>
        <begin position="72"/>
        <end position="94"/>
    </location>
</feature>
<evidence type="ECO:0000313" key="7">
    <source>
        <dbReference type="EMBL" id="EFC52610.1"/>
    </source>
</evidence>
<feature type="domain" description="TMEM205-like" evidence="6">
    <location>
        <begin position="11"/>
        <end position="97"/>
    </location>
</feature>
<comment type="subcellular location">
    <subcellularLocation>
        <location evidence="1">Membrane</location>
    </subcellularLocation>
</comment>
<evidence type="ECO:0000259" key="6">
    <source>
        <dbReference type="Pfam" id="PF13664"/>
    </source>
</evidence>
<dbReference type="Pfam" id="PF13664">
    <property type="entry name" value="DUF4149"/>
    <property type="match status" value="1"/>
</dbReference>
<dbReference type="AlphaFoldDB" id="A0A9W5MZW4"/>
<protein>
    <recommendedName>
        <fullName evidence="6">TMEM205-like domain-containing protein</fullName>
    </recommendedName>
</protein>
<proteinExistence type="predicted"/>
<evidence type="ECO:0000256" key="4">
    <source>
        <dbReference type="ARBA" id="ARBA00023136"/>
    </source>
</evidence>
<feature type="transmembrane region" description="Helical" evidence="5">
    <location>
        <begin position="12"/>
        <end position="31"/>
    </location>
</feature>
<dbReference type="InterPro" id="IPR025423">
    <property type="entry name" value="TMEM205-like"/>
</dbReference>
<accession>A0A9W5MZW4</accession>
<name>A0A9W5MZW4_NEISU</name>
<evidence type="ECO:0000256" key="5">
    <source>
        <dbReference type="SAM" id="Phobius"/>
    </source>
</evidence>
<evidence type="ECO:0000256" key="1">
    <source>
        <dbReference type="ARBA" id="ARBA00004370"/>
    </source>
</evidence>
<comment type="caution">
    <text evidence="7">The sequence shown here is derived from an EMBL/GenBank/DDBJ whole genome shotgun (WGS) entry which is preliminary data.</text>
</comment>
<dbReference type="GO" id="GO:0016020">
    <property type="term" value="C:membrane"/>
    <property type="evidence" value="ECO:0007669"/>
    <property type="project" value="UniProtKB-SubCell"/>
</dbReference>
<dbReference type="EMBL" id="ACEO02000003">
    <property type="protein sequence ID" value="EFC52610.1"/>
    <property type="molecule type" value="Genomic_DNA"/>
</dbReference>
<evidence type="ECO:0000313" key="8">
    <source>
        <dbReference type="Proteomes" id="UP000004621"/>
    </source>
</evidence>
<dbReference type="Proteomes" id="UP000004621">
    <property type="component" value="Unassembled WGS sequence"/>
</dbReference>
<evidence type="ECO:0000256" key="2">
    <source>
        <dbReference type="ARBA" id="ARBA00022692"/>
    </source>
</evidence>
<dbReference type="RefSeq" id="WP_004519635.1">
    <property type="nucleotide sequence ID" value="NZ_ACEO02000003.1"/>
</dbReference>
<keyword evidence="2 5" id="KW-0812">Transmembrane</keyword>
<feature type="transmembrane region" description="Helical" evidence="5">
    <location>
        <begin position="114"/>
        <end position="136"/>
    </location>
</feature>
<gene>
    <name evidence="7" type="ORF">NEISUBOT_03965</name>
</gene>
<organism evidence="7 8">
    <name type="scientific">Neisseria subflava NJ9703</name>
    <dbReference type="NCBI Taxonomy" id="546268"/>
    <lineage>
        <taxon>Bacteria</taxon>
        <taxon>Pseudomonadati</taxon>
        <taxon>Pseudomonadota</taxon>
        <taxon>Betaproteobacteria</taxon>
        <taxon>Neisseriales</taxon>
        <taxon>Neisseriaceae</taxon>
        <taxon>Neisseria</taxon>
    </lineage>
</organism>
<keyword evidence="4 5" id="KW-0472">Membrane</keyword>
<feature type="transmembrane region" description="Helical" evidence="5">
    <location>
        <begin position="43"/>
        <end position="65"/>
    </location>
</feature>
<reference evidence="7 8" key="1">
    <citation type="submission" date="2010-01" db="EMBL/GenBank/DDBJ databases">
        <authorList>
            <person name="Weinstock G."/>
            <person name="Sodergren E."/>
            <person name="Clifton S."/>
            <person name="Fulton L."/>
            <person name="Fulton B."/>
            <person name="Courtney L."/>
            <person name="Fronick C."/>
            <person name="Harrison M."/>
            <person name="Strong C."/>
            <person name="Farmer C."/>
            <person name="Delahaunty K."/>
            <person name="Markovic C."/>
            <person name="Hall O."/>
            <person name="Minx P."/>
            <person name="Tomlinson C."/>
            <person name="Mitreva M."/>
            <person name="Nelson J."/>
            <person name="Hou S."/>
            <person name="Wollam A."/>
            <person name="Pepin K.H."/>
            <person name="Johnson M."/>
            <person name="Bhonagiri V."/>
            <person name="Nash W.E."/>
            <person name="Warren W."/>
            <person name="Chinwalla A."/>
            <person name="Mardis E.R."/>
            <person name="Wilson R.K."/>
        </authorList>
    </citation>
    <scope>NUCLEOTIDE SEQUENCE [LARGE SCALE GENOMIC DNA]</scope>
    <source>
        <strain evidence="7 8">NJ9703</strain>
    </source>
</reference>
<keyword evidence="3 5" id="KW-1133">Transmembrane helix</keyword>
<sequence length="142" mass="15762">MNLLYKIIQTAAAMWLGMQLTAGYVTAPILFRILPKMLAGEIAGILFAITALCGLVIFGAAYAFFRRQLALLSWWILVLWLLLACNHLLVTPVIEAHKYGLDNWLLSLVGGTFGVWHGLSSIIFLICTILAAVCVWKWPKSN</sequence>
<evidence type="ECO:0000256" key="3">
    <source>
        <dbReference type="ARBA" id="ARBA00022989"/>
    </source>
</evidence>